<gene>
    <name evidence="3" type="ORF">TSUD_363930</name>
</gene>
<organism evidence="3 4">
    <name type="scientific">Trifolium subterraneum</name>
    <name type="common">Subterranean clover</name>
    <dbReference type="NCBI Taxonomy" id="3900"/>
    <lineage>
        <taxon>Eukaryota</taxon>
        <taxon>Viridiplantae</taxon>
        <taxon>Streptophyta</taxon>
        <taxon>Embryophyta</taxon>
        <taxon>Tracheophyta</taxon>
        <taxon>Spermatophyta</taxon>
        <taxon>Magnoliopsida</taxon>
        <taxon>eudicotyledons</taxon>
        <taxon>Gunneridae</taxon>
        <taxon>Pentapetalae</taxon>
        <taxon>rosids</taxon>
        <taxon>fabids</taxon>
        <taxon>Fabales</taxon>
        <taxon>Fabaceae</taxon>
        <taxon>Papilionoideae</taxon>
        <taxon>50 kb inversion clade</taxon>
        <taxon>NPAAA clade</taxon>
        <taxon>Hologalegina</taxon>
        <taxon>IRL clade</taxon>
        <taxon>Trifolieae</taxon>
        <taxon>Trifolium</taxon>
    </lineage>
</organism>
<evidence type="ECO:0000313" key="3">
    <source>
        <dbReference type="EMBL" id="GAU38954.1"/>
    </source>
</evidence>
<dbReference type="AlphaFoldDB" id="A0A2Z6N290"/>
<dbReference type="PANTHER" id="PTHR31099">
    <property type="entry name" value="OS06G0165300 PROTEIN"/>
    <property type="match status" value="1"/>
</dbReference>
<dbReference type="EMBL" id="DF973739">
    <property type="protein sequence ID" value="GAU38954.1"/>
    <property type="molecule type" value="Genomic_DNA"/>
</dbReference>
<feature type="domain" description="Transposase (putative) gypsy type" evidence="2">
    <location>
        <begin position="293"/>
        <end position="355"/>
    </location>
</feature>
<dbReference type="Pfam" id="PF04195">
    <property type="entry name" value="Transposase_28"/>
    <property type="match status" value="1"/>
</dbReference>
<name>A0A2Z6N290_TRISU</name>
<evidence type="ECO:0000256" key="1">
    <source>
        <dbReference type="SAM" id="Coils"/>
    </source>
</evidence>
<keyword evidence="1" id="KW-0175">Coiled coil</keyword>
<dbReference type="OrthoDB" id="1434603at2759"/>
<feature type="coiled-coil region" evidence="1">
    <location>
        <begin position="527"/>
        <end position="599"/>
    </location>
</feature>
<sequence length="687" mass="77195">MAVGKRLRSRDEHLMLIIPMSSVTERRGDDRCPTVKWTWALRFGPCSTTQKWMSPTRWAFRPSPEQEPPKSSCSSTRMMTLVGRDPALEYLFSRFKFRGRAPAVRSSRPFTSVISALGPLDLCESWPLDQSNDPDLVGAYSLYADVLVGDSLYIGSGGIFQTFLFFSSNLSNSPTLCSLNFSQAFFNPFPAFKLSDFKAFPWDFIHFATLSSTSVMAEEQAPASTSDVDGEEYDWVADEPRTTVSRFSLHGGDGMFRTIQRPPTDDWKACIPSPNRRICSKFQWGSFPMYQIAFEHMGYRLPFSDFEVAVFRYLHLTPSQLHPNSLAFIRAFEMTAAYLGFLPTIPLFFHAFHLQRSKPKGNAANKFGWVSLKQSVKLFEMFLESVRGFKDSYFFIKPLNSVSWQSIIYRGPAKDATGAPLVGPDGRPILEDYSRFPLSWRKSHYLKPASDFIYSTEELTVEELSNYEQMKVFVGSFPPKTYEDENGNVVLDESGAPLTKKCFIDTRRLLACKSSAEMEACFPREEAVLANQRLEQAKVNHAAYKEKYMLQAGLVTKLAEKETEAARLVGEKADLEERLKDLTTERDTLAGKVKDLESRPCSSGTAPDADELVIDPNGEYRGFTRAALVSRIFELEGQQLDAAKSSFDNAVAQLMVLNPGVDLVVEGASELKEVQDGVIVSPAVEED</sequence>
<accession>A0A2Z6N290</accession>
<proteinExistence type="predicted"/>
<evidence type="ECO:0000259" key="2">
    <source>
        <dbReference type="Pfam" id="PF04195"/>
    </source>
</evidence>
<dbReference type="Proteomes" id="UP000242715">
    <property type="component" value="Unassembled WGS sequence"/>
</dbReference>
<protein>
    <recommendedName>
        <fullName evidence="2">Transposase (putative) gypsy type domain-containing protein</fullName>
    </recommendedName>
</protein>
<reference evidence="4" key="1">
    <citation type="journal article" date="2017" name="Front. Plant Sci.">
        <title>Climate Clever Clovers: New Paradigm to Reduce the Environmental Footprint of Ruminants by Breeding Low Methanogenic Forages Utilizing Haplotype Variation.</title>
        <authorList>
            <person name="Kaur P."/>
            <person name="Appels R."/>
            <person name="Bayer P.E."/>
            <person name="Keeble-Gagnere G."/>
            <person name="Wang J."/>
            <person name="Hirakawa H."/>
            <person name="Shirasawa K."/>
            <person name="Vercoe P."/>
            <person name="Stefanova K."/>
            <person name="Durmic Z."/>
            <person name="Nichols P."/>
            <person name="Revell C."/>
            <person name="Isobe S.N."/>
            <person name="Edwards D."/>
            <person name="Erskine W."/>
        </authorList>
    </citation>
    <scope>NUCLEOTIDE SEQUENCE [LARGE SCALE GENOMIC DNA]</scope>
    <source>
        <strain evidence="4">cv. Daliak</strain>
    </source>
</reference>
<dbReference type="InterPro" id="IPR007321">
    <property type="entry name" value="Transposase_28"/>
</dbReference>
<evidence type="ECO:0000313" key="4">
    <source>
        <dbReference type="Proteomes" id="UP000242715"/>
    </source>
</evidence>
<keyword evidence="4" id="KW-1185">Reference proteome</keyword>
<dbReference type="PANTHER" id="PTHR31099:SF28">
    <property type="entry name" value="F5J5.12"/>
    <property type="match status" value="1"/>
</dbReference>